<dbReference type="EMBL" id="LJPX01000522">
    <property type="protein sequence ID" value="KPW67196.1"/>
    <property type="molecule type" value="Genomic_DNA"/>
</dbReference>
<proteinExistence type="predicted"/>
<evidence type="ECO:0000313" key="1">
    <source>
        <dbReference type="EMBL" id="KPW67196.1"/>
    </source>
</evidence>
<gene>
    <name evidence="1" type="ORF">ALO81_03545</name>
</gene>
<organism evidence="1 2">
    <name type="scientific">Pseudomonas cannabina</name>
    <dbReference type="NCBI Taxonomy" id="86840"/>
    <lineage>
        <taxon>Bacteria</taxon>
        <taxon>Pseudomonadati</taxon>
        <taxon>Pseudomonadota</taxon>
        <taxon>Gammaproteobacteria</taxon>
        <taxon>Pseudomonadales</taxon>
        <taxon>Pseudomonadaceae</taxon>
        <taxon>Pseudomonas</taxon>
    </lineage>
</organism>
<dbReference type="AlphaFoldDB" id="A0A0P9KZJ6"/>
<name>A0A0P9KZJ6_PSECA</name>
<accession>A0A0P9KZJ6</accession>
<dbReference type="Proteomes" id="UP000050564">
    <property type="component" value="Unassembled WGS sequence"/>
</dbReference>
<comment type="caution">
    <text evidence="1">The sequence shown here is derived from an EMBL/GenBank/DDBJ whole genome shotgun (WGS) entry which is preliminary data.</text>
</comment>
<evidence type="ECO:0000313" key="2">
    <source>
        <dbReference type="Proteomes" id="UP000050564"/>
    </source>
</evidence>
<protein>
    <submittedName>
        <fullName evidence="1">Uncharacterized protein</fullName>
    </submittedName>
</protein>
<sequence length="69" mass="7267">MRAAFGLGFLHLLADDVIAQVDALVADKDRGAGNQFAHFMLAFATEGAIEQFAVVLAVAGVSHSIDPIR</sequence>
<reference evidence="1 2" key="1">
    <citation type="submission" date="2015-09" db="EMBL/GenBank/DDBJ databases">
        <title>Genome announcement of multiple Pseudomonas syringae strains.</title>
        <authorList>
            <person name="Thakur S."/>
            <person name="Wang P.W."/>
            <person name="Gong Y."/>
            <person name="Weir B.S."/>
            <person name="Guttman D.S."/>
        </authorList>
    </citation>
    <scope>NUCLEOTIDE SEQUENCE [LARGE SCALE GENOMIC DNA]</scope>
    <source>
        <strain evidence="1 2">ICMP2823</strain>
    </source>
</reference>